<name>A0A7X5F1Y4_9HYPH</name>
<dbReference type="InterPro" id="IPR026968">
    <property type="entry name" value="PcaD/CatD"/>
</dbReference>
<comment type="caution">
    <text evidence="3">The sequence shown here is derived from an EMBL/GenBank/DDBJ whole genome shotgun (WGS) entry which is preliminary data.</text>
</comment>
<evidence type="ECO:0000259" key="2">
    <source>
        <dbReference type="Pfam" id="PF00561"/>
    </source>
</evidence>
<accession>A0A7X5F1Y4</accession>
<dbReference type="InterPro" id="IPR050266">
    <property type="entry name" value="AB_hydrolase_sf"/>
</dbReference>
<dbReference type="Gene3D" id="3.40.50.1820">
    <property type="entry name" value="alpha/beta hydrolase"/>
    <property type="match status" value="1"/>
</dbReference>
<dbReference type="PANTHER" id="PTHR43798:SF31">
    <property type="entry name" value="AB HYDROLASE SUPERFAMILY PROTEIN YCLE"/>
    <property type="match status" value="1"/>
</dbReference>
<dbReference type="GO" id="GO:0047570">
    <property type="term" value="F:3-oxoadipate enol-lactonase activity"/>
    <property type="evidence" value="ECO:0007669"/>
    <property type="project" value="UniProtKB-EC"/>
</dbReference>
<evidence type="ECO:0000256" key="1">
    <source>
        <dbReference type="ARBA" id="ARBA00022801"/>
    </source>
</evidence>
<dbReference type="GO" id="GO:0016020">
    <property type="term" value="C:membrane"/>
    <property type="evidence" value="ECO:0007669"/>
    <property type="project" value="TreeGrafter"/>
</dbReference>
<keyword evidence="1 3" id="KW-0378">Hydrolase</keyword>
<protein>
    <submittedName>
        <fullName evidence="3">3-oxoadipate enol-lactonase</fullName>
        <ecNumber evidence="3">3.1.1.24</ecNumber>
    </submittedName>
</protein>
<keyword evidence="4" id="KW-1185">Reference proteome</keyword>
<evidence type="ECO:0000313" key="4">
    <source>
        <dbReference type="Proteomes" id="UP000586722"/>
    </source>
</evidence>
<dbReference type="InterPro" id="IPR000073">
    <property type="entry name" value="AB_hydrolase_1"/>
</dbReference>
<organism evidence="3 4">
    <name type="scientific">Pannonibacter tanglangensis</name>
    <dbReference type="NCBI Taxonomy" id="2750084"/>
    <lineage>
        <taxon>Bacteria</taxon>
        <taxon>Pseudomonadati</taxon>
        <taxon>Pseudomonadota</taxon>
        <taxon>Alphaproteobacteria</taxon>
        <taxon>Hyphomicrobiales</taxon>
        <taxon>Stappiaceae</taxon>
        <taxon>Pannonibacter</taxon>
    </lineage>
</organism>
<dbReference type="GO" id="GO:0042952">
    <property type="term" value="P:beta-ketoadipate pathway"/>
    <property type="evidence" value="ECO:0007669"/>
    <property type="project" value="InterPro"/>
</dbReference>
<proteinExistence type="predicted"/>
<dbReference type="AlphaFoldDB" id="A0A7X5F1Y4"/>
<dbReference type="Pfam" id="PF00561">
    <property type="entry name" value="Abhydrolase_1"/>
    <property type="match status" value="1"/>
</dbReference>
<reference evidence="4" key="1">
    <citation type="submission" date="2020-01" db="EMBL/GenBank/DDBJ databases">
        <authorList>
            <person name="Fang Y."/>
            <person name="Sun R."/>
            <person name="Nie L."/>
            <person name="He J."/>
            <person name="Hao L."/>
            <person name="Wang L."/>
            <person name="Su S."/>
            <person name="Lv E."/>
            <person name="Zhang Z."/>
            <person name="Xie R."/>
            <person name="Liu H."/>
        </authorList>
    </citation>
    <scope>NUCLEOTIDE SEQUENCE [LARGE SCALE GENOMIC DNA]</scope>
    <source>
        <strain evidence="4">XCT-53</strain>
    </source>
</reference>
<dbReference type="Proteomes" id="UP000586722">
    <property type="component" value="Unassembled WGS sequence"/>
</dbReference>
<dbReference type="PRINTS" id="PR00111">
    <property type="entry name" value="ABHYDROLASE"/>
</dbReference>
<dbReference type="EC" id="3.1.1.24" evidence="3"/>
<evidence type="ECO:0000313" key="3">
    <source>
        <dbReference type="EMBL" id="NBN78277.1"/>
    </source>
</evidence>
<sequence length="262" mass="27501">MIAVNGVALHVEDSGEPHLPALAFCNSLGTDLRSWDAVAGQLRGRVRIIRHDARGHGLSECPAGPYAIADLVDDLSALLGHLGVERCVPVGLSVGGLVAQGFAARHPEKVPALVLSNTAARIGTAETWQERIRLIEAGGIEAIAEPILERWFSAAFRGAEPVALAGWRAMLTRTPRQGYLATCAALAAADLTHSTSQLPMPTLVIAGSEDGATPPALVEATARLIRDARYTLIEGAGHLPCIETPDAFCAALDAFLEETAVV</sequence>
<gene>
    <name evidence="3" type="primary">pcaD</name>
    <name evidence="3" type="ORF">GWI72_08365</name>
</gene>
<dbReference type="EMBL" id="JAABLQ010000001">
    <property type="protein sequence ID" value="NBN78277.1"/>
    <property type="molecule type" value="Genomic_DNA"/>
</dbReference>
<dbReference type="NCBIfam" id="TIGR02427">
    <property type="entry name" value="protocat_pcaD"/>
    <property type="match status" value="1"/>
</dbReference>
<feature type="domain" description="AB hydrolase-1" evidence="2">
    <location>
        <begin position="20"/>
        <end position="244"/>
    </location>
</feature>
<dbReference type="SUPFAM" id="SSF53474">
    <property type="entry name" value="alpha/beta-Hydrolases"/>
    <property type="match status" value="1"/>
</dbReference>
<dbReference type="InterPro" id="IPR029058">
    <property type="entry name" value="AB_hydrolase_fold"/>
</dbReference>
<dbReference type="PANTHER" id="PTHR43798">
    <property type="entry name" value="MONOACYLGLYCEROL LIPASE"/>
    <property type="match status" value="1"/>
</dbReference>